<dbReference type="InterPro" id="IPR003760">
    <property type="entry name" value="PnrA-like"/>
</dbReference>
<evidence type="ECO:0000256" key="5">
    <source>
        <dbReference type="ARBA" id="ARBA00023136"/>
    </source>
</evidence>
<name>A0A6I2GJU4_9LACT</name>
<evidence type="ECO:0000256" key="1">
    <source>
        <dbReference type="ARBA" id="ARBA00004193"/>
    </source>
</evidence>
<keyword evidence="6" id="KW-0449">Lipoprotein</keyword>
<dbReference type="Gene3D" id="3.40.50.2300">
    <property type="match status" value="2"/>
</dbReference>
<keyword evidence="4 7" id="KW-0732">Signal</keyword>
<dbReference type="InterPro" id="IPR050957">
    <property type="entry name" value="BMP_lipoprotein"/>
</dbReference>
<dbReference type="PANTHER" id="PTHR34296">
    <property type="entry name" value="TRANSCRIPTIONAL ACTIVATOR PROTEIN MED"/>
    <property type="match status" value="1"/>
</dbReference>
<evidence type="ECO:0000313" key="11">
    <source>
        <dbReference type="Proteomes" id="UP000430975"/>
    </source>
</evidence>
<evidence type="ECO:0000256" key="4">
    <source>
        <dbReference type="ARBA" id="ARBA00022729"/>
    </source>
</evidence>
<evidence type="ECO:0000256" key="2">
    <source>
        <dbReference type="ARBA" id="ARBA00008610"/>
    </source>
</evidence>
<evidence type="ECO:0000313" key="10">
    <source>
        <dbReference type="EMBL" id="MRI84858.1"/>
    </source>
</evidence>
<keyword evidence="5" id="KW-0472">Membrane</keyword>
<proteinExistence type="inferred from homology"/>
<keyword evidence="3" id="KW-1003">Cell membrane</keyword>
<dbReference type="InterPro" id="IPR028082">
    <property type="entry name" value="Peripla_BP_I"/>
</dbReference>
<dbReference type="AlphaFoldDB" id="A0A6I2GJU4"/>
<accession>A0A6I2GJU4</accession>
<feature type="signal peptide" evidence="7">
    <location>
        <begin position="1"/>
        <end position="24"/>
    </location>
</feature>
<evidence type="ECO:0000256" key="6">
    <source>
        <dbReference type="ARBA" id="ARBA00023288"/>
    </source>
</evidence>
<feature type="chain" id="PRO_5038248571" evidence="7">
    <location>
        <begin position="25"/>
        <end position="342"/>
    </location>
</feature>
<dbReference type="EMBL" id="WJQR01000001">
    <property type="protein sequence ID" value="MRI80624.1"/>
    <property type="molecule type" value="Genomic_DNA"/>
</dbReference>
<feature type="domain" description="ABC transporter substrate-binding protein PnrA-like" evidence="8">
    <location>
        <begin position="31"/>
        <end position="338"/>
    </location>
</feature>
<protein>
    <submittedName>
        <fullName evidence="10">BMP family ABC transporter substrate-binding protein</fullName>
    </submittedName>
</protein>
<dbReference type="Proteomes" id="UP000430975">
    <property type="component" value="Unassembled WGS sequence"/>
</dbReference>
<comment type="subcellular location">
    <subcellularLocation>
        <location evidence="1">Cell membrane</location>
        <topology evidence="1">Lipid-anchor</topology>
    </subcellularLocation>
</comment>
<dbReference type="GO" id="GO:0005886">
    <property type="term" value="C:plasma membrane"/>
    <property type="evidence" value="ECO:0007669"/>
    <property type="project" value="UniProtKB-SubCell"/>
</dbReference>
<dbReference type="RefSeq" id="WP_153861135.1">
    <property type="nucleotide sequence ID" value="NZ_WJQR01000001.1"/>
</dbReference>
<comment type="caution">
    <text evidence="10">The sequence shown here is derived from an EMBL/GenBank/DDBJ whole genome shotgun (WGS) entry which is preliminary data.</text>
</comment>
<dbReference type="PANTHER" id="PTHR34296:SF2">
    <property type="entry name" value="ABC TRANSPORTER GUANOSINE-BINDING PROTEIN NUPN"/>
    <property type="match status" value="1"/>
</dbReference>
<comment type="similarity">
    <text evidence="2">Belongs to the BMP lipoprotein family.</text>
</comment>
<dbReference type="Proteomes" id="UP000469870">
    <property type="component" value="Unassembled WGS sequence"/>
</dbReference>
<dbReference type="CDD" id="cd06354">
    <property type="entry name" value="PBP1_PrnA-like"/>
    <property type="match status" value="1"/>
</dbReference>
<dbReference type="Pfam" id="PF02608">
    <property type="entry name" value="Bmp"/>
    <property type="match status" value="1"/>
</dbReference>
<evidence type="ECO:0000313" key="12">
    <source>
        <dbReference type="Proteomes" id="UP000469870"/>
    </source>
</evidence>
<evidence type="ECO:0000256" key="7">
    <source>
        <dbReference type="SAM" id="SignalP"/>
    </source>
</evidence>
<dbReference type="EMBL" id="WJQS01000002">
    <property type="protein sequence ID" value="MRI84858.1"/>
    <property type="molecule type" value="Genomic_DNA"/>
</dbReference>
<gene>
    <name evidence="10" type="ORF">GIY09_02950</name>
    <name evidence="9" type="ORF">GIY11_01070</name>
</gene>
<evidence type="ECO:0000313" key="9">
    <source>
        <dbReference type="EMBL" id="MRI80624.1"/>
    </source>
</evidence>
<organism evidence="10 11">
    <name type="scientific">Fundicoccus ignavus</name>
    <dbReference type="NCBI Taxonomy" id="2664442"/>
    <lineage>
        <taxon>Bacteria</taxon>
        <taxon>Bacillati</taxon>
        <taxon>Bacillota</taxon>
        <taxon>Bacilli</taxon>
        <taxon>Lactobacillales</taxon>
        <taxon>Aerococcaceae</taxon>
        <taxon>Fundicoccus</taxon>
    </lineage>
</organism>
<reference evidence="11 12" key="1">
    <citation type="submission" date="2019-11" db="EMBL/GenBank/DDBJ databases">
        <title>Characterisation of Fundicoccus ignavus gen. nov. sp. nov., a novel genus of the family Aerococcaceae isolated from bulk tank milk.</title>
        <authorList>
            <person name="Siebert A."/>
            <person name="Huptas C."/>
            <person name="Wenning M."/>
            <person name="Scherer S."/>
            <person name="Doll E.V."/>
        </authorList>
    </citation>
    <scope>NUCLEOTIDE SEQUENCE [LARGE SCALE GENOMIC DNA]</scope>
    <source>
        <strain evidence="9 12">DSM 109653</strain>
        <strain evidence="10 11">WS4759</strain>
    </source>
</reference>
<evidence type="ECO:0000256" key="3">
    <source>
        <dbReference type="ARBA" id="ARBA00022475"/>
    </source>
</evidence>
<keyword evidence="11" id="KW-1185">Reference proteome</keyword>
<sequence length="342" mass="36134">MKKIITLAASVLSVVGLAAPTIVAAQDAFSAVIVTDIGGVDDKSFNQSAWEGLSAWGEEQGLEQGLDGFEYIQSNSDSDYVTNLNTAVQSNFDIIFGIGFKLETAINDIAVQYPDRQFAIVDSVVDQPNVASLTFKDHEASFLAGVAAALTTETDHVGFIGGVEGVVIGRFEAGFVAGVQAVNPDIEISIEYAGSFADAPKGRQIAAAMYSNGADVIFHASGATGNGLFSEAKDIVSNDPERNIWVIGVDLDQEAEGIVTIDGEERHLTLTSTLKGVGEAVKQFTELSQAGEFEGGNHVFGLADGGVEISEGNIAEEHLETIEEYRQQIIDGDIEVPEVPGE</sequence>
<evidence type="ECO:0000259" key="8">
    <source>
        <dbReference type="Pfam" id="PF02608"/>
    </source>
</evidence>
<dbReference type="SUPFAM" id="SSF53822">
    <property type="entry name" value="Periplasmic binding protein-like I"/>
    <property type="match status" value="1"/>
</dbReference>